<evidence type="ECO:0000313" key="1">
    <source>
        <dbReference type="EMBL" id="KVH97025.1"/>
    </source>
</evidence>
<dbReference type="AlphaFoldDB" id="A0A103XU99"/>
<name>A0A103XU99_CYNCS</name>
<dbReference type="EMBL" id="LEKV01003883">
    <property type="protein sequence ID" value="KVH97025.1"/>
    <property type="molecule type" value="Genomic_DNA"/>
</dbReference>
<protein>
    <submittedName>
        <fullName evidence="1">Uncharacterized protein</fullName>
    </submittedName>
</protein>
<gene>
    <name evidence="1" type="ORF">Ccrd_000881</name>
</gene>
<dbReference type="Proteomes" id="UP000243975">
    <property type="component" value="Unassembled WGS sequence"/>
</dbReference>
<accession>A0A103XU99</accession>
<keyword evidence="2" id="KW-1185">Reference proteome</keyword>
<comment type="caution">
    <text evidence="1">The sequence shown here is derived from an EMBL/GenBank/DDBJ whole genome shotgun (WGS) entry which is preliminary data.</text>
</comment>
<organism evidence="1 2">
    <name type="scientific">Cynara cardunculus var. scolymus</name>
    <name type="common">Globe artichoke</name>
    <name type="synonym">Cynara scolymus</name>
    <dbReference type="NCBI Taxonomy" id="59895"/>
    <lineage>
        <taxon>Eukaryota</taxon>
        <taxon>Viridiplantae</taxon>
        <taxon>Streptophyta</taxon>
        <taxon>Embryophyta</taxon>
        <taxon>Tracheophyta</taxon>
        <taxon>Spermatophyta</taxon>
        <taxon>Magnoliopsida</taxon>
        <taxon>eudicotyledons</taxon>
        <taxon>Gunneridae</taxon>
        <taxon>Pentapetalae</taxon>
        <taxon>asterids</taxon>
        <taxon>campanulids</taxon>
        <taxon>Asterales</taxon>
        <taxon>Asteraceae</taxon>
        <taxon>Carduoideae</taxon>
        <taxon>Cardueae</taxon>
        <taxon>Carduinae</taxon>
        <taxon>Cynara</taxon>
    </lineage>
</organism>
<proteinExistence type="predicted"/>
<sequence>MIIIVPISSTYLIMGPFSTTTTSSPTMRVVRKTLAKSWVLWFVQYVKSLSPSSSLYSRSSQEDNLMVIMRMRVESRSTSVPPMMVEEDDPAMVERKEKWKKEMDYVIGGYRSKKEG</sequence>
<reference evidence="1 2" key="1">
    <citation type="journal article" date="2016" name="Sci. Rep.">
        <title>The genome sequence of the outbreeding globe artichoke constructed de novo incorporating a phase-aware low-pass sequencing strategy of F1 progeny.</title>
        <authorList>
            <person name="Scaglione D."/>
            <person name="Reyes-Chin-Wo S."/>
            <person name="Acquadro A."/>
            <person name="Froenicke L."/>
            <person name="Portis E."/>
            <person name="Beitel C."/>
            <person name="Tirone M."/>
            <person name="Mauro R."/>
            <person name="Lo Monaco A."/>
            <person name="Mauromicale G."/>
            <person name="Faccioli P."/>
            <person name="Cattivelli L."/>
            <person name="Rieseberg L."/>
            <person name="Michelmore R."/>
            <person name="Lanteri S."/>
        </authorList>
    </citation>
    <scope>NUCLEOTIDE SEQUENCE [LARGE SCALE GENOMIC DNA]</scope>
    <source>
        <strain evidence="1">2C</strain>
    </source>
</reference>
<dbReference type="Gramene" id="KVH97025">
    <property type="protein sequence ID" value="KVH97025"/>
    <property type="gene ID" value="Ccrd_000881"/>
</dbReference>
<evidence type="ECO:0000313" key="2">
    <source>
        <dbReference type="Proteomes" id="UP000243975"/>
    </source>
</evidence>